<organism evidence="2 3">
    <name type="scientific">Linum trigynum</name>
    <dbReference type="NCBI Taxonomy" id="586398"/>
    <lineage>
        <taxon>Eukaryota</taxon>
        <taxon>Viridiplantae</taxon>
        <taxon>Streptophyta</taxon>
        <taxon>Embryophyta</taxon>
        <taxon>Tracheophyta</taxon>
        <taxon>Spermatophyta</taxon>
        <taxon>Magnoliopsida</taxon>
        <taxon>eudicotyledons</taxon>
        <taxon>Gunneridae</taxon>
        <taxon>Pentapetalae</taxon>
        <taxon>rosids</taxon>
        <taxon>fabids</taxon>
        <taxon>Malpighiales</taxon>
        <taxon>Linaceae</taxon>
        <taxon>Linum</taxon>
    </lineage>
</organism>
<gene>
    <name evidence="2" type="ORF">LTRI10_LOCUS46825</name>
</gene>
<evidence type="ECO:0000256" key="1">
    <source>
        <dbReference type="SAM" id="MobiDB-lite"/>
    </source>
</evidence>
<feature type="region of interest" description="Disordered" evidence="1">
    <location>
        <begin position="83"/>
        <end position="107"/>
    </location>
</feature>
<dbReference type="EMBL" id="OZ034821">
    <property type="protein sequence ID" value="CAL1407139.1"/>
    <property type="molecule type" value="Genomic_DNA"/>
</dbReference>
<dbReference type="AlphaFoldDB" id="A0AAV2GAA8"/>
<protein>
    <submittedName>
        <fullName evidence="2">Uncharacterized protein</fullName>
    </submittedName>
</protein>
<feature type="compositionally biased region" description="Basic and acidic residues" evidence="1">
    <location>
        <begin position="36"/>
        <end position="48"/>
    </location>
</feature>
<evidence type="ECO:0000313" key="2">
    <source>
        <dbReference type="EMBL" id="CAL1407139.1"/>
    </source>
</evidence>
<keyword evidence="3" id="KW-1185">Reference proteome</keyword>
<dbReference type="Proteomes" id="UP001497516">
    <property type="component" value="Chromosome 8"/>
</dbReference>
<evidence type="ECO:0000313" key="3">
    <source>
        <dbReference type="Proteomes" id="UP001497516"/>
    </source>
</evidence>
<proteinExistence type="predicted"/>
<sequence length="160" mass="17987">MCFRKLPQVVSDLDPIPCPNFCFATGKQSSNSVRFAGDEERKPEHDQAQDEYLEVGESSEKRGEGRNQTEDIRIILVTRAVERSNSPAKHGRREGRMGGTLERNPTTTMETDTFHCASRISHLDHMETNPCIFQNQNRAECALNMLKPEHSASELVGKIG</sequence>
<reference evidence="2 3" key="1">
    <citation type="submission" date="2024-04" db="EMBL/GenBank/DDBJ databases">
        <authorList>
            <person name="Fracassetti M."/>
        </authorList>
    </citation>
    <scope>NUCLEOTIDE SEQUENCE [LARGE SCALE GENOMIC DNA]</scope>
</reference>
<accession>A0AAV2GAA8</accession>
<feature type="compositionally biased region" description="Basic and acidic residues" evidence="1">
    <location>
        <begin position="58"/>
        <end position="70"/>
    </location>
</feature>
<feature type="region of interest" description="Disordered" evidence="1">
    <location>
        <begin position="33"/>
        <end position="70"/>
    </location>
</feature>
<name>A0AAV2GAA8_9ROSI</name>